<feature type="region of interest" description="Disordered" evidence="1">
    <location>
        <begin position="402"/>
        <end position="434"/>
    </location>
</feature>
<keyword evidence="3" id="KW-1185">Reference proteome</keyword>
<evidence type="ECO:0000313" key="2">
    <source>
        <dbReference type="EMBL" id="KEQ65696.1"/>
    </source>
</evidence>
<dbReference type="HOGENOM" id="CLU_609675_0_0_1"/>
<feature type="region of interest" description="Disordered" evidence="1">
    <location>
        <begin position="57"/>
        <end position="82"/>
    </location>
</feature>
<dbReference type="Proteomes" id="UP000030672">
    <property type="component" value="Unassembled WGS sequence"/>
</dbReference>
<evidence type="ECO:0000313" key="3">
    <source>
        <dbReference type="Proteomes" id="UP000030672"/>
    </source>
</evidence>
<protein>
    <submittedName>
        <fullName evidence="2">Uncharacterized protein</fullName>
    </submittedName>
</protein>
<name>A0A074WTJ9_AURM1</name>
<feature type="compositionally biased region" description="Basic and acidic residues" evidence="1">
    <location>
        <begin position="421"/>
        <end position="434"/>
    </location>
</feature>
<proteinExistence type="predicted"/>
<accession>A0A074WTJ9</accession>
<organism evidence="2 3">
    <name type="scientific">Aureobasidium melanogenum (strain CBS 110374)</name>
    <name type="common">Aureobasidium pullulans var. melanogenum</name>
    <dbReference type="NCBI Taxonomy" id="1043003"/>
    <lineage>
        <taxon>Eukaryota</taxon>
        <taxon>Fungi</taxon>
        <taxon>Dikarya</taxon>
        <taxon>Ascomycota</taxon>
        <taxon>Pezizomycotina</taxon>
        <taxon>Dothideomycetes</taxon>
        <taxon>Dothideomycetidae</taxon>
        <taxon>Dothideales</taxon>
        <taxon>Saccotheciaceae</taxon>
        <taxon>Aureobasidium</taxon>
    </lineage>
</organism>
<reference evidence="2 3" key="1">
    <citation type="journal article" date="2014" name="BMC Genomics">
        <title>Genome sequencing of four Aureobasidium pullulans varieties: biotechnological potential, stress tolerance, and description of new species.</title>
        <authorList>
            <person name="Gostin Ar C."/>
            <person name="Ohm R.A."/>
            <person name="Kogej T."/>
            <person name="Sonjak S."/>
            <person name="Turk M."/>
            <person name="Zajc J."/>
            <person name="Zalar P."/>
            <person name="Grube M."/>
            <person name="Sun H."/>
            <person name="Han J."/>
            <person name="Sharma A."/>
            <person name="Chiniquy J."/>
            <person name="Ngan C.Y."/>
            <person name="Lipzen A."/>
            <person name="Barry K."/>
            <person name="Grigoriev I.V."/>
            <person name="Gunde-Cimerman N."/>
        </authorList>
    </citation>
    <scope>NUCLEOTIDE SEQUENCE [LARGE SCALE GENOMIC DNA]</scope>
    <source>
        <strain evidence="2 3">CBS 110374</strain>
    </source>
</reference>
<dbReference type="AlphaFoldDB" id="A0A074WTJ9"/>
<dbReference type="RefSeq" id="XP_040882719.1">
    <property type="nucleotide sequence ID" value="XM_041020334.1"/>
</dbReference>
<dbReference type="EMBL" id="KL584826">
    <property type="protein sequence ID" value="KEQ65696.1"/>
    <property type="molecule type" value="Genomic_DNA"/>
</dbReference>
<dbReference type="GeneID" id="63913707"/>
<evidence type="ECO:0000256" key="1">
    <source>
        <dbReference type="SAM" id="MobiDB-lite"/>
    </source>
</evidence>
<gene>
    <name evidence="2" type="ORF">M437DRAFT_41179</name>
</gene>
<feature type="compositionally biased region" description="Polar residues" evidence="1">
    <location>
        <begin position="59"/>
        <end position="74"/>
    </location>
</feature>
<sequence>MLNVRSPAISCKAKLTLGSRDSCLLLSKALDTEARQPRQLGTVRHLNIRHVITQRKPSKVTTTERSLPQKTINSRKPARQATVPYDNSLDKRTSAALQHHKHLDRVNVNKWRSDLVLPPDAFWKKWENLLNPSDAGGLDTALRFVDRWQDASTKTSFRVERHEFSTTGSIYECTSHASLALLGVRTTVSYGYSKQEAFDNQHLARVSQLYQLGELDTIYQGTMESRKLMGLYEWAARYGLFPRFDIKMTDDRPDAQYRITLAVRTWNVKAVSTAPTYIEALATVITTYDDSVKKDGVSIPLTPGATSERLEHLDLGTAGRALKFVTEKLQPRDFRRWTMKLDRPRPQWAYRVVVDGCYNPEIPMLRKRDAYYVGTITAVVRILQRFGFDLMEGFEEYLEATKNDAKSRSSSGEGEVEIADQSDKSSCEGSDHVSAHAVLQEWLRVRTKR</sequence>